<dbReference type="Gene3D" id="3.10.180.10">
    <property type="entry name" value="2,3-Dihydroxybiphenyl 1,2-Dioxygenase, domain 1"/>
    <property type="match status" value="2"/>
</dbReference>
<dbReference type="SUPFAM" id="SSF54593">
    <property type="entry name" value="Glyoxalase/Bleomycin resistance protein/Dihydroxybiphenyl dioxygenase"/>
    <property type="match status" value="1"/>
</dbReference>
<evidence type="ECO:0000259" key="1">
    <source>
        <dbReference type="PROSITE" id="PS51819"/>
    </source>
</evidence>
<evidence type="ECO:0000313" key="2">
    <source>
        <dbReference type="EMBL" id="MDL2406945.1"/>
    </source>
</evidence>
<dbReference type="InterPro" id="IPR052537">
    <property type="entry name" value="Extradiol_RC_dioxygenase"/>
</dbReference>
<dbReference type="EMBL" id="JARFYN010000017">
    <property type="protein sequence ID" value="MDL2406945.1"/>
    <property type="molecule type" value="Genomic_DNA"/>
</dbReference>
<keyword evidence="3" id="KW-1185">Reference proteome</keyword>
<feature type="domain" description="VOC" evidence="1">
    <location>
        <begin position="148"/>
        <end position="267"/>
    </location>
</feature>
<dbReference type="PANTHER" id="PTHR36110:SF2">
    <property type="entry name" value="RING-CLEAVING DIOXYGENASE MHQE-RELATED"/>
    <property type="match status" value="1"/>
</dbReference>
<dbReference type="Pfam" id="PF00903">
    <property type="entry name" value="Glyoxalase"/>
    <property type="match status" value="2"/>
</dbReference>
<accession>A0ABT7KEA3</accession>
<gene>
    <name evidence="2" type="ORF">PY650_14995</name>
</gene>
<dbReference type="InterPro" id="IPR004360">
    <property type="entry name" value="Glyas_Fos-R_dOase_dom"/>
</dbReference>
<dbReference type="InterPro" id="IPR029068">
    <property type="entry name" value="Glyas_Bleomycin-R_OHBP_Dase"/>
</dbReference>
<sequence length="306" mass="33365">MPTELAFHHVTAVCSDEERTTEFYTAGLGMRLLRRTVNYDQTTMLEIQLGGSLGVPASIITFTVNPASPQGVQGTGQISNLVFIVHAGTLEQWAELLARRDVDVTGFASSFGERCLCFSDPDGLSISLVECDRGGHSAIADKRLAIGKLKSVEFHLQGFEHTARFIREILGFAQVDREGAVTRFADTTTFGGPVIDLLSAPGHGRGTHGAGVATHVAFKVSDLQRLKMFRDRVVAFGLDVTPVLDRYYFKAIYFEIPCGVRVGLAADTSSGLILDDNPAGPSIVLPPWLETQRSRIERRLGTMRPK</sequence>
<evidence type="ECO:0000313" key="3">
    <source>
        <dbReference type="Proteomes" id="UP001172630"/>
    </source>
</evidence>
<proteinExistence type="predicted"/>
<dbReference type="PROSITE" id="PS51819">
    <property type="entry name" value="VOC"/>
    <property type="match status" value="2"/>
</dbReference>
<feature type="domain" description="VOC" evidence="1">
    <location>
        <begin position="6"/>
        <end position="131"/>
    </location>
</feature>
<comment type="caution">
    <text evidence="2">The sequence shown here is derived from an EMBL/GenBank/DDBJ whole genome shotgun (WGS) entry which is preliminary data.</text>
</comment>
<dbReference type="InterPro" id="IPR037523">
    <property type="entry name" value="VOC_core"/>
</dbReference>
<reference evidence="2" key="1">
    <citation type="submission" date="2023-06" db="EMBL/GenBank/DDBJ databases">
        <title>Phylogenetic Diversity of Rhizobium strains.</title>
        <authorList>
            <person name="Moura F.T."/>
            <person name="Helene L.C.F."/>
            <person name="Hungria M."/>
        </authorList>
    </citation>
    <scope>NUCLEOTIDE SEQUENCE</scope>
    <source>
        <strain evidence="2">CCGE524</strain>
    </source>
</reference>
<dbReference type="Proteomes" id="UP001172630">
    <property type="component" value="Unassembled WGS sequence"/>
</dbReference>
<protein>
    <submittedName>
        <fullName evidence="2">VOC family protein</fullName>
    </submittedName>
</protein>
<dbReference type="RefSeq" id="WP_285880127.1">
    <property type="nucleotide sequence ID" value="NZ_JARFYN010000017.1"/>
</dbReference>
<organism evidence="2 3">
    <name type="scientific">Rhizobium calliandrae</name>
    <dbReference type="NCBI Taxonomy" id="1312182"/>
    <lineage>
        <taxon>Bacteria</taxon>
        <taxon>Pseudomonadati</taxon>
        <taxon>Pseudomonadota</taxon>
        <taxon>Alphaproteobacteria</taxon>
        <taxon>Hyphomicrobiales</taxon>
        <taxon>Rhizobiaceae</taxon>
        <taxon>Rhizobium/Agrobacterium group</taxon>
        <taxon>Rhizobium</taxon>
    </lineage>
</organism>
<name>A0ABT7KEA3_9HYPH</name>
<dbReference type="PANTHER" id="PTHR36110">
    <property type="entry name" value="RING-CLEAVING DIOXYGENASE MHQE-RELATED"/>
    <property type="match status" value="1"/>
</dbReference>